<dbReference type="Proteomes" id="UP001244640">
    <property type="component" value="Unassembled WGS sequence"/>
</dbReference>
<dbReference type="PANTHER" id="PTHR46558">
    <property type="entry name" value="TRACRIPTIONAL REGULATORY PROTEIN-RELATED-RELATED"/>
    <property type="match status" value="1"/>
</dbReference>
<dbReference type="EMBL" id="JAUTBA010000001">
    <property type="protein sequence ID" value="MDQ1152611.1"/>
    <property type="molecule type" value="Genomic_DNA"/>
</dbReference>
<dbReference type="InterPro" id="IPR010982">
    <property type="entry name" value="Lambda_DNA-bd_dom_sf"/>
</dbReference>
<name>A0ABU0UCP1_9SPHI</name>
<gene>
    <name evidence="3" type="ORF">QE382_004595</name>
</gene>
<sequence length="233" mass="27204">MQKYFAKIIQFFFKMSHVGNNIKKLRKVKGMSQQAFGDVFNLTRGNISSYEEMRAEPKIEIVLKIANYFGIPVQHLIERNLSVNEILNFNDYFQANVPVIGNKRFLQIPFLEREVVLEASAHFSKFNELPIIEFPLQSRNRFIAIEFSDAIPAPSDFVVGSHVILFFEEVDLESLHTLDNAFGLYFSTQEFFIGKYSLADKEINLVLNAWKKVDFVLTEKGYFWKLYGKYERI</sequence>
<dbReference type="InterPro" id="IPR001387">
    <property type="entry name" value="Cro/C1-type_HTH"/>
</dbReference>
<comment type="caution">
    <text evidence="3">The sequence shown here is derived from an EMBL/GenBank/DDBJ whole genome shotgun (WGS) entry which is preliminary data.</text>
</comment>
<evidence type="ECO:0000313" key="3">
    <source>
        <dbReference type="EMBL" id="MDQ1152611.1"/>
    </source>
</evidence>
<evidence type="ECO:0000313" key="4">
    <source>
        <dbReference type="Proteomes" id="UP001244640"/>
    </source>
</evidence>
<protein>
    <submittedName>
        <fullName evidence="3">Transcriptional regulator with XRE-family HTH domain</fullName>
    </submittedName>
</protein>
<organism evidence="3 4">
    <name type="scientific">Sphingobacterium zeae</name>
    <dbReference type="NCBI Taxonomy" id="1776859"/>
    <lineage>
        <taxon>Bacteria</taxon>
        <taxon>Pseudomonadati</taxon>
        <taxon>Bacteroidota</taxon>
        <taxon>Sphingobacteriia</taxon>
        <taxon>Sphingobacteriales</taxon>
        <taxon>Sphingobacteriaceae</taxon>
        <taxon>Sphingobacterium</taxon>
    </lineage>
</organism>
<keyword evidence="4" id="KW-1185">Reference proteome</keyword>
<dbReference type="SUPFAM" id="SSF47413">
    <property type="entry name" value="lambda repressor-like DNA-binding domains"/>
    <property type="match status" value="1"/>
</dbReference>
<dbReference type="Gene3D" id="1.10.260.40">
    <property type="entry name" value="lambda repressor-like DNA-binding domains"/>
    <property type="match status" value="1"/>
</dbReference>
<dbReference type="PROSITE" id="PS50943">
    <property type="entry name" value="HTH_CROC1"/>
    <property type="match status" value="1"/>
</dbReference>
<accession>A0ABU0UCP1</accession>
<feature type="domain" description="HTH cro/C1-type" evidence="2">
    <location>
        <begin position="22"/>
        <end position="76"/>
    </location>
</feature>
<evidence type="ECO:0000259" key="2">
    <source>
        <dbReference type="PROSITE" id="PS50943"/>
    </source>
</evidence>
<dbReference type="SMART" id="SM00530">
    <property type="entry name" value="HTH_XRE"/>
    <property type="match status" value="1"/>
</dbReference>
<dbReference type="PANTHER" id="PTHR46558:SF11">
    <property type="entry name" value="HTH-TYPE TRANSCRIPTIONAL REGULATOR XRE"/>
    <property type="match status" value="1"/>
</dbReference>
<dbReference type="Pfam" id="PF01381">
    <property type="entry name" value="HTH_3"/>
    <property type="match status" value="1"/>
</dbReference>
<dbReference type="CDD" id="cd00093">
    <property type="entry name" value="HTH_XRE"/>
    <property type="match status" value="1"/>
</dbReference>
<evidence type="ECO:0000256" key="1">
    <source>
        <dbReference type="ARBA" id="ARBA00023125"/>
    </source>
</evidence>
<proteinExistence type="predicted"/>
<reference evidence="3 4" key="1">
    <citation type="submission" date="2023-07" db="EMBL/GenBank/DDBJ databases">
        <title>Functional and genomic diversity of the sorghum phyllosphere microbiome.</title>
        <authorList>
            <person name="Shade A."/>
        </authorList>
    </citation>
    <scope>NUCLEOTIDE SEQUENCE [LARGE SCALE GENOMIC DNA]</scope>
    <source>
        <strain evidence="3 4">SORGH_AS_0892</strain>
    </source>
</reference>
<keyword evidence="1" id="KW-0238">DNA-binding</keyword>